<feature type="chain" id="PRO_5029544427" evidence="2">
    <location>
        <begin position="19"/>
        <end position="403"/>
    </location>
</feature>
<accession>A0A7M5XH15</accession>
<name>A0A7M5XH15_9CNID</name>
<feature type="signal peptide" evidence="2">
    <location>
        <begin position="1"/>
        <end position="18"/>
    </location>
</feature>
<protein>
    <submittedName>
        <fullName evidence="3">Uncharacterized protein</fullName>
    </submittedName>
</protein>
<organism evidence="3 4">
    <name type="scientific">Clytia hemisphaerica</name>
    <dbReference type="NCBI Taxonomy" id="252671"/>
    <lineage>
        <taxon>Eukaryota</taxon>
        <taxon>Metazoa</taxon>
        <taxon>Cnidaria</taxon>
        <taxon>Hydrozoa</taxon>
        <taxon>Hydroidolina</taxon>
        <taxon>Leptothecata</taxon>
        <taxon>Obeliida</taxon>
        <taxon>Clytiidae</taxon>
        <taxon>Clytia</taxon>
    </lineage>
</organism>
<dbReference type="EnsemblMetazoa" id="CLYHEMT023210.1">
    <property type="protein sequence ID" value="CLYHEMP023210.1"/>
    <property type="gene ID" value="CLYHEMG023210"/>
</dbReference>
<keyword evidence="2" id="KW-0732">Signal</keyword>
<dbReference type="RefSeq" id="XP_066926297.1">
    <property type="nucleotide sequence ID" value="XM_067070196.1"/>
</dbReference>
<reference evidence="3" key="1">
    <citation type="submission" date="2021-01" db="UniProtKB">
        <authorList>
            <consortium name="EnsemblMetazoa"/>
        </authorList>
    </citation>
    <scope>IDENTIFICATION</scope>
</reference>
<evidence type="ECO:0000313" key="4">
    <source>
        <dbReference type="Proteomes" id="UP000594262"/>
    </source>
</evidence>
<sequence>MKIISLFFASFCINAVYSKSLNDKDEDQQSHGNMVGKGPFRIPHKRESYGMIVKKENEAEDHTWKESTKQNGLQKRKVETSGWLDMKKKKRSGDEEDDFQKPGIDEVKDKAFIPMKLYALSRKRSFAAENNPISKWYKRDSENGNPIHKWYKSEVRNADDDVNGEIFEDKLEQDRLPTRWMDELSRSGTNQDLEDEYEIKERNFKEDDERKMRQNGLQKKDDYGQYDVEYEKIMRRQADEQQKKNDDYRRYNEENEKIMRRQADEQQKKNDDYRSYNEENEKIMRRQADEQRKKNDYYRRYNEENEKIMRRQADEQRKKNNDYRRYNEEYENLMRRQADEQQNENLPTRWMKDEYDRIMPATFTLRQHPDTFIPKREHVTGYFDDDDAITANGNRRDSRRFRK</sequence>
<evidence type="ECO:0000313" key="3">
    <source>
        <dbReference type="EnsemblMetazoa" id="CLYHEMP023210.1"/>
    </source>
</evidence>
<dbReference type="AlphaFoldDB" id="A0A7M5XH15"/>
<feature type="compositionally biased region" description="Basic and acidic residues" evidence="1">
    <location>
        <begin position="199"/>
        <end position="278"/>
    </location>
</feature>
<feature type="region of interest" description="Disordered" evidence="1">
    <location>
        <begin position="382"/>
        <end position="403"/>
    </location>
</feature>
<dbReference type="GeneID" id="136813694"/>
<feature type="compositionally biased region" description="Basic and acidic residues" evidence="1">
    <location>
        <begin position="59"/>
        <end position="68"/>
    </location>
</feature>
<feature type="region of interest" description="Disordered" evidence="1">
    <location>
        <begin position="59"/>
        <end position="80"/>
    </location>
</feature>
<evidence type="ECO:0000256" key="2">
    <source>
        <dbReference type="SAM" id="SignalP"/>
    </source>
</evidence>
<keyword evidence="4" id="KW-1185">Reference proteome</keyword>
<feature type="region of interest" description="Disordered" evidence="1">
    <location>
        <begin position="182"/>
        <end position="278"/>
    </location>
</feature>
<evidence type="ECO:0000256" key="1">
    <source>
        <dbReference type="SAM" id="MobiDB-lite"/>
    </source>
</evidence>
<dbReference type="Proteomes" id="UP000594262">
    <property type="component" value="Unplaced"/>
</dbReference>
<proteinExistence type="predicted"/>